<feature type="compositionally biased region" description="Low complexity" evidence="1">
    <location>
        <begin position="153"/>
        <end position="166"/>
    </location>
</feature>
<sequence length="235" mass="26067">MTRSSSPNGAVEFSYEFPRASTSALPVPSPRRPRSPQSNTLRRPSPTRHYHSDIDDDGADDNDYEAFGYPHFRTNTLPVPLPHTGNQWAHLHPQPSYAFPSSFDSEMSALSSASQSQSKLGGAASSSHCPVRASAKKIRKPHHTRASLDEPPSSHSYSYSYTSSQSQDIYDEPSSYSDDDADVEDEEAIPESTTTTSPSSSLHRQWAALSLRVRFGVFRAKRRIRMHTIARVTSL</sequence>
<evidence type="ECO:0000256" key="1">
    <source>
        <dbReference type="SAM" id="MobiDB-lite"/>
    </source>
</evidence>
<feature type="compositionally biased region" description="Acidic residues" evidence="1">
    <location>
        <begin position="54"/>
        <end position="64"/>
    </location>
</feature>
<feature type="region of interest" description="Disordered" evidence="1">
    <location>
        <begin position="1"/>
        <end position="200"/>
    </location>
</feature>
<feature type="compositionally biased region" description="Basic residues" evidence="1">
    <location>
        <begin position="134"/>
        <end position="145"/>
    </location>
</feature>
<gene>
    <name evidence="2" type="ORF">FB45DRAFT_938903</name>
</gene>
<evidence type="ECO:0000313" key="3">
    <source>
        <dbReference type="Proteomes" id="UP001221142"/>
    </source>
</evidence>
<reference evidence="2" key="1">
    <citation type="submission" date="2023-03" db="EMBL/GenBank/DDBJ databases">
        <title>Massive genome expansion in bonnet fungi (Mycena s.s.) driven by repeated elements and novel gene families across ecological guilds.</title>
        <authorList>
            <consortium name="Lawrence Berkeley National Laboratory"/>
            <person name="Harder C.B."/>
            <person name="Miyauchi S."/>
            <person name="Viragh M."/>
            <person name="Kuo A."/>
            <person name="Thoen E."/>
            <person name="Andreopoulos B."/>
            <person name="Lu D."/>
            <person name="Skrede I."/>
            <person name="Drula E."/>
            <person name="Henrissat B."/>
            <person name="Morin E."/>
            <person name="Kohler A."/>
            <person name="Barry K."/>
            <person name="LaButti K."/>
            <person name="Morin E."/>
            <person name="Salamov A."/>
            <person name="Lipzen A."/>
            <person name="Mereny Z."/>
            <person name="Hegedus B."/>
            <person name="Baldrian P."/>
            <person name="Stursova M."/>
            <person name="Weitz H."/>
            <person name="Taylor A."/>
            <person name="Grigoriev I.V."/>
            <person name="Nagy L.G."/>
            <person name="Martin F."/>
            <person name="Kauserud H."/>
        </authorList>
    </citation>
    <scope>NUCLEOTIDE SEQUENCE</scope>
    <source>
        <strain evidence="2">9284</strain>
    </source>
</reference>
<name>A0AAD7B7M7_9AGAR</name>
<feature type="compositionally biased region" description="Low complexity" evidence="1">
    <location>
        <begin position="101"/>
        <end position="127"/>
    </location>
</feature>
<feature type="compositionally biased region" description="Acidic residues" evidence="1">
    <location>
        <begin position="177"/>
        <end position="189"/>
    </location>
</feature>
<dbReference type="AlphaFoldDB" id="A0AAD7B7M7"/>
<proteinExistence type="predicted"/>
<protein>
    <submittedName>
        <fullName evidence="2">Uncharacterized protein</fullName>
    </submittedName>
</protein>
<comment type="caution">
    <text evidence="2">The sequence shown here is derived from an EMBL/GenBank/DDBJ whole genome shotgun (WGS) entry which is preliminary data.</text>
</comment>
<keyword evidence="3" id="KW-1185">Reference proteome</keyword>
<evidence type="ECO:0000313" key="2">
    <source>
        <dbReference type="EMBL" id="KAJ7613081.1"/>
    </source>
</evidence>
<dbReference type="EMBL" id="JARKIF010000029">
    <property type="protein sequence ID" value="KAJ7613081.1"/>
    <property type="molecule type" value="Genomic_DNA"/>
</dbReference>
<organism evidence="2 3">
    <name type="scientific">Roridomyces roridus</name>
    <dbReference type="NCBI Taxonomy" id="1738132"/>
    <lineage>
        <taxon>Eukaryota</taxon>
        <taxon>Fungi</taxon>
        <taxon>Dikarya</taxon>
        <taxon>Basidiomycota</taxon>
        <taxon>Agaricomycotina</taxon>
        <taxon>Agaricomycetes</taxon>
        <taxon>Agaricomycetidae</taxon>
        <taxon>Agaricales</taxon>
        <taxon>Marasmiineae</taxon>
        <taxon>Mycenaceae</taxon>
        <taxon>Roridomyces</taxon>
    </lineage>
</organism>
<accession>A0AAD7B7M7</accession>
<dbReference type="Proteomes" id="UP001221142">
    <property type="component" value="Unassembled WGS sequence"/>
</dbReference>